<keyword evidence="3" id="KW-1185">Reference proteome</keyword>
<evidence type="ECO:0000313" key="3">
    <source>
        <dbReference type="Proteomes" id="UP001465976"/>
    </source>
</evidence>
<dbReference type="Proteomes" id="UP001465976">
    <property type="component" value="Unassembled WGS sequence"/>
</dbReference>
<protein>
    <submittedName>
        <fullName evidence="2">Uncharacterized protein</fullName>
    </submittedName>
</protein>
<comment type="caution">
    <text evidence="2">The sequence shown here is derived from an EMBL/GenBank/DDBJ whole genome shotgun (WGS) entry which is preliminary data.</text>
</comment>
<sequence length="383" mass="41852">MPSNVAIANAAPNASSTAVVYAGPGAAPKDSSSTVPDTSIGGVHFSERISWKYDEDNAVMLGATASCEDLWRAIKMVFPPGMTLEDILRALLNRVIELQGDRPSLLTKLKRQLLNEQSVSHKWQREVEDLYKLLNQAMEVIQFFEQSLKNQSSEIDSLQSQSAALSAKIKDLDLLLEQQQGVVENASTANEVLATMAVQASRGNPIMVWPAVKDLLERISFELGSVGDTLRFMSVPSPPSLGAASGWVKEMERFLAQTAAASRQIAGEVSEDALTRSGVLRFVQKRIPNLPLLLAASNSFPRVPLPPYAIPYNTANRCINCAATHAAPPVACSAMSSSQKRSNTNVPQLMYPSEKKKRAFVAIVEHYVRRQYYPSTAFVFGLL</sequence>
<gene>
    <name evidence="2" type="ORF">V5O48_011165</name>
</gene>
<feature type="coiled-coil region" evidence="1">
    <location>
        <begin position="134"/>
        <end position="168"/>
    </location>
</feature>
<dbReference type="EMBL" id="JBAHYK010000873">
    <property type="protein sequence ID" value="KAL0570791.1"/>
    <property type="molecule type" value="Genomic_DNA"/>
</dbReference>
<evidence type="ECO:0000256" key="1">
    <source>
        <dbReference type="SAM" id="Coils"/>
    </source>
</evidence>
<keyword evidence="1" id="KW-0175">Coiled coil</keyword>
<evidence type="ECO:0000313" key="2">
    <source>
        <dbReference type="EMBL" id="KAL0570791.1"/>
    </source>
</evidence>
<organism evidence="2 3">
    <name type="scientific">Marasmius crinis-equi</name>
    <dbReference type="NCBI Taxonomy" id="585013"/>
    <lineage>
        <taxon>Eukaryota</taxon>
        <taxon>Fungi</taxon>
        <taxon>Dikarya</taxon>
        <taxon>Basidiomycota</taxon>
        <taxon>Agaricomycotina</taxon>
        <taxon>Agaricomycetes</taxon>
        <taxon>Agaricomycetidae</taxon>
        <taxon>Agaricales</taxon>
        <taxon>Marasmiineae</taxon>
        <taxon>Marasmiaceae</taxon>
        <taxon>Marasmius</taxon>
    </lineage>
</organism>
<reference evidence="2 3" key="1">
    <citation type="submission" date="2024-02" db="EMBL/GenBank/DDBJ databases">
        <title>A draft genome for the cacao thread blight pathogen Marasmius crinis-equi.</title>
        <authorList>
            <person name="Cohen S.P."/>
            <person name="Baruah I.K."/>
            <person name="Amoako-Attah I."/>
            <person name="Bukari Y."/>
            <person name="Meinhardt L.W."/>
            <person name="Bailey B.A."/>
        </authorList>
    </citation>
    <scope>NUCLEOTIDE SEQUENCE [LARGE SCALE GENOMIC DNA]</scope>
    <source>
        <strain evidence="2 3">GH-76</strain>
    </source>
</reference>
<name>A0ABR3F6B9_9AGAR</name>
<accession>A0ABR3F6B9</accession>
<proteinExistence type="predicted"/>